<accession>A0A5C5WN63</accession>
<feature type="modified residue" description="4-aspartylphosphate" evidence="2">
    <location>
        <position position="185"/>
    </location>
</feature>
<protein>
    <submittedName>
        <fullName evidence="4">Response regulator receiver protein</fullName>
    </submittedName>
</protein>
<dbReference type="CDD" id="cd17546">
    <property type="entry name" value="REC_hyHK_CKI1_RcsC-like"/>
    <property type="match status" value="1"/>
</dbReference>
<dbReference type="PANTHER" id="PTHR44591:SF3">
    <property type="entry name" value="RESPONSE REGULATORY DOMAIN-CONTAINING PROTEIN"/>
    <property type="match status" value="1"/>
</dbReference>
<evidence type="ECO:0000313" key="4">
    <source>
        <dbReference type="EMBL" id="TWT51232.1"/>
    </source>
</evidence>
<dbReference type="RefSeq" id="WP_146516319.1">
    <property type="nucleotide sequence ID" value="NZ_SJPI01000002.1"/>
</dbReference>
<dbReference type="InterPro" id="IPR050595">
    <property type="entry name" value="Bact_response_regulator"/>
</dbReference>
<dbReference type="InterPro" id="IPR011006">
    <property type="entry name" value="CheY-like_superfamily"/>
</dbReference>
<gene>
    <name evidence="4" type="ORF">Pla22_40090</name>
</gene>
<dbReference type="SMART" id="SM00448">
    <property type="entry name" value="REC"/>
    <property type="match status" value="2"/>
</dbReference>
<dbReference type="PROSITE" id="PS50110">
    <property type="entry name" value="RESPONSE_REGULATORY"/>
    <property type="match status" value="2"/>
</dbReference>
<evidence type="ECO:0000259" key="3">
    <source>
        <dbReference type="PROSITE" id="PS50110"/>
    </source>
</evidence>
<dbReference type="Pfam" id="PF00072">
    <property type="entry name" value="Response_reg"/>
    <property type="match status" value="2"/>
</dbReference>
<feature type="modified residue" description="4-aspartylphosphate" evidence="2">
    <location>
        <position position="67"/>
    </location>
</feature>
<name>A0A5C5WN63_9BACT</name>
<feature type="domain" description="Response regulatory" evidence="3">
    <location>
        <begin position="136"/>
        <end position="253"/>
    </location>
</feature>
<sequence>MTQTSLRKSSSSLREPISVLVVDDESDNAANLADILEDLNYRVDIAHNGNEALELLKKKCYSFALLDYQMPGMNGAELYEEIKKVQPCLVAFMITAYAGSDGVQRALDLGTWKVLRKPIDLCELLGAMGTACNQPLVLVVDDDVEFSANAWQVLRDSGFRVCTAASEAEAVQRIGQMSFDIVLLDLRLGSVEEGKNVFYAAQQSDHCPSIYLVTGQSREAGGIIEQLVRDNASGVFTKPVDLGQLLKEIKGEESK</sequence>
<dbReference type="InterPro" id="IPR001789">
    <property type="entry name" value="Sig_transdc_resp-reg_receiver"/>
</dbReference>
<keyword evidence="5" id="KW-1185">Reference proteome</keyword>
<dbReference type="SUPFAM" id="SSF52172">
    <property type="entry name" value="CheY-like"/>
    <property type="match status" value="2"/>
</dbReference>
<dbReference type="EMBL" id="SJPI01000002">
    <property type="protein sequence ID" value="TWT51232.1"/>
    <property type="molecule type" value="Genomic_DNA"/>
</dbReference>
<dbReference type="Gene3D" id="3.40.50.2300">
    <property type="match status" value="2"/>
</dbReference>
<evidence type="ECO:0000313" key="5">
    <source>
        <dbReference type="Proteomes" id="UP000316598"/>
    </source>
</evidence>
<dbReference type="GO" id="GO:0000160">
    <property type="term" value="P:phosphorelay signal transduction system"/>
    <property type="evidence" value="ECO:0007669"/>
    <property type="project" value="InterPro"/>
</dbReference>
<dbReference type="PANTHER" id="PTHR44591">
    <property type="entry name" value="STRESS RESPONSE REGULATOR PROTEIN 1"/>
    <property type="match status" value="1"/>
</dbReference>
<evidence type="ECO:0000256" key="1">
    <source>
        <dbReference type="ARBA" id="ARBA00022553"/>
    </source>
</evidence>
<evidence type="ECO:0000256" key="2">
    <source>
        <dbReference type="PROSITE-ProRule" id="PRU00169"/>
    </source>
</evidence>
<dbReference type="Proteomes" id="UP000316598">
    <property type="component" value="Unassembled WGS sequence"/>
</dbReference>
<dbReference type="OrthoDB" id="9788090at2"/>
<organism evidence="4 5">
    <name type="scientific">Rubripirellula amarantea</name>
    <dbReference type="NCBI Taxonomy" id="2527999"/>
    <lineage>
        <taxon>Bacteria</taxon>
        <taxon>Pseudomonadati</taxon>
        <taxon>Planctomycetota</taxon>
        <taxon>Planctomycetia</taxon>
        <taxon>Pirellulales</taxon>
        <taxon>Pirellulaceae</taxon>
        <taxon>Rubripirellula</taxon>
    </lineage>
</organism>
<keyword evidence="1 2" id="KW-0597">Phosphoprotein</keyword>
<proteinExistence type="predicted"/>
<reference evidence="4 5" key="1">
    <citation type="submission" date="2019-02" db="EMBL/GenBank/DDBJ databases">
        <title>Deep-cultivation of Planctomycetes and their phenomic and genomic characterization uncovers novel biology.</title>
        <authorList>
            <person name="Wiegand S."/>
            <person name="Jogler M."/>
            <person name="Boedeker C."/>
            <person name="Pinto D."/>
            <person name="Vollmers J."/>
            <person name="Rivas-Marin E."/>
            <person name="Kohn T."/>
            <person name="Peeters S.H."/>
            <person name="Heuer A."/>
            <person name="Rast P."/>
            <person name="Oberbeckmann S."/>
            <person name="Bunk B."/>
            <person name="Jeske O."/>
            <person name="Meyerdierks A."/>
            <person name="Storesund J.E."/>
            <person name="Kallscheuer N."/>
            <person name="Luecker S."/>
            <person name="Lage O.M."/>
            <person name="Pohl T."/>
            <person name="Merkel B.J."/>
            <person name="Hornburger P."/>
            <person name="Mueller R.-W."/>
            <person name="Bruemmer F."/>
            <person name="Labrenz M."/>
            <person name="Spormann A.M."/>
            <person name="Op Den Camp H."/>
            <person name="Overmann J."/>
            <person name="Amann R."/>
            <person name="Jetten M.S.M."/>
            <person name="Mascher T."/>
            <person name="Medema M.H."/>
            <person name="Devos D.P."/>
            <person name="Kaster A.-K."/>
            <person name="Ovreas L."/>
            <person name="Rohde M."/>
            <person name="Galperin M.Y."/>
            <person name="Jogler C."/>
        </authorList>
    </citation>
    <scope>NUCLEOTIDE SEQUENCE [LARGE SCALE GENOMIC DNA]</scope>
    <source>
        <strain evidence="4 5">Pla22</strain>
    </source>
</reference>
<comment type="caution">
    <text evidence="4">The sequence shown here is derived from an EMBL/GenBank/DDBJ whole genome shotgun (WGS) entry which is preliminary data.</text>
</comment>
<feature type="domain" description="Response regulatory" evidence="3">
    <location>
        <begin position="18"/>
        <end position="132"/>
    </location>
</feature>
<dbReference type="AlphaFoldDB" id="A0A5C5WN63"/>